<evidence type="ECO:0000313" key="2">
    <source>
        <dbReference type="Proteomes" id="UP000737018"/>
    </source>
</evidence>
<protein>
    <submittedName>
        <fullName evidence="1">Uncharacterized protein</fullName>
    </submittedName>
</protein>
<comment type="caution">
    <text evidence="1">The sequence shown here is derived from an EMBL/GenBank/DDBJ whole genome shotgun (WGS) entry which is preliminary data.</text>
</comment>
<accession>A0A8J4QB88</accession>
<keyword evidence="2" id="KW-1185">Reference proteome</keyword>
<dbReference type="Proteomes" id="UP000737018">
    <property type="component" value="Unassembled WGS sequence"/>
</dbReference>
<evidence type="ECO:0000313" key="1">
    <source>
        <dbReference type="EMBL" id="KAF3947061.1"/>
    </source>
</evidence>
<gene>
    <name evidence="1" type="ORF">CMV_026754</name>
</gene>
<organism evidence="1 2">
    <name type="scientific">Castanea mollissima</name>
    <name type="common">Chinese chestnut</name>
    <dbReference type="NCBI Taxonomy" id="60419"/>
    <lineage>
        <taxon>Eukaryota</taxon>
        <taxon>Viridiplantae</taxon>
        <taxon>Streptophyta</taxon>
        <taxon>Embryophyta</taxon>
        <taxon>Tracheophyta</taxon>
        <taxon>Spermatophyta</taxon>
        <taxon>Magnoliopsida</taxon>
        <taxon>eudicotyledons</taxon>
        <taxon>Gunneridae</taxon>
        <taxon>Pentapetalae</taxon>
        <taxon>rosids</taxon>
        <taxon>fabids</taxon>
        <taxon>Fagales</taxon>
        <taxon>Fagaceae</taxon>
        <taxon>Castanea</taxon>
    </lineage>
</organism>
<sequence length="92" mass="10471">MKGIKQFLQCNCMEIDFGSMHRKEVVIDLKPLSRMSKKILGFLELVLGIVKDWGIDEIGWELMLTELVALDGIPREQNEKHKITTSIMPVGS</sequence>
<proteinExistence type="predicted"/>
<reference evidence="1" key="1">
    <citation type="submission" date="2020-03" db="EMBL/GenBank/DDBJ databases">
        <title>Castanea mollissima Vanexum genome sequencing.</title>
        <authorList>
            <person name="Staton M."/>
        </authorList>
    </citation>
    <scope>NUCLEOTIDE SEQUENCE</scope>
    <source>
        <tissue evidence="1">Leaf</tissue>
    </source>
</reference>
<name>A0A8J4QB88_9ROSI</name>
<dbReference type="AlphaFoldDB" id="A0A8J4QB88"/>
<dbReference type="EMBL" id="JRKL02008221">
    <property type="protein sequence ID" value="KAF3947061.1"/>
    <property type="molecule type" value="Genomic_DNA"/>
</dbReference>